<protein>
    <recommendedName>
        <fullName evidence="1">Xylose isomerase-like TIM barrel domain-containing protein</fullName>
    </recommendedName>
</protein>
<evidence type="ECO:0000313" key="2">
    <source>
        <dbReference type="EMBL" id="WRT69336.1"/>
    </source>
</evidence>
<evidence type="ECO:0000259" key="1">
    <source>
        <dbReference type="Pfam" id="PF01261"/>
    </source>
</evidence>
<dbReference type="RefSeq" id="XP_062794075.1">
    <property type="nucleotide sequence ID" value="XM_062938024.1"/>
</dbReference>
<keyword evidence="3" id="KW-1185">Reference proteome</keyword>
<name>A0ABZ1D8P9_9TREE</name>
<reference evidence="2 3" key="1">
    <citation type="submission" date="2024-01" db="EMBL/GenBank/DDBJ databases">
        <title>Comparative genomics of Cryptococcus and Kwoniella reveals pathogenesis evolution and contrasting modes of karyotype evolution via chromosome fusion or intercentromeric recombination.</title>
        <authorList>
            <person name="Coelho M.A."/>
            <person name="David-Palma M."/>
            <person name="Shea T."/>
            <person name="Bowers K."/>
            <person name="McGinley-Smith S."/>
            <person name="Mohammad A.W."/>
            <person name="Gnirke A."/>
            <person name="Yurkov A.M."/>
            <person name="Nowrousian M."/>
            <person name="Sun S."/>
            <person name="Cuomo C.A."/>
            <person name="Heitman J."/>
        </authorList>
    </citation>
    <scope>NUCLEOTIDE SEQUENCE [LARGE SCALE GENOMIC DNA]</scope>
    <source>
        <strain evidence="2">CBS 11374</strain>
    </source>
</reference>
<dbReference type="Proteomes" id="UP001329825">
    <property type="component" value="Chromosome 9"/>
</dbReference>
<dbReference type="PANTHER" id="PTHR12110">
    <property type="entry name" value="HYDROXYPYRUVATE ISOMERASE"/>
    <property type="match status" value="1"/>
</dbReference>
<organism evidence="2 3">
    <name type="scientific">Kwoniella shivajii</name>
    <dbReference type="NCBI Taxonomy" id="564305"/>
    <lineage>
        <taxon>Eukaryota</taxon>
        <taxon>Fungi</taxon>
        <taxon>Dikarya</taxon>
        <taxon>Basidiomycota</taxon>
        <taxon>Agaricomycotina</taxon>
        <taxon>Tremellomycetes</taxon>
        <taxon>Tremellales</taxon>
        <taxon>Cryptococcaceae</taxon>
        <taxon>Kwoniella</taxon>
    </lineage>
</organism>
<dbReference type="GeneID" id="87958450"/>
<dbReference type="InterPro" id="IPR036237">
    <property type="entry name" value="Xyl_isomerase-like_sf"/>
</dbReference>
<dbReference type="InterPro" id="IPR050312">
    <property type="entry name" value="IolE/XylAMocC-like"/>
</dbReference>
<proteinExistence type="predicted"/>
<sequence>MSVTNVESLQYGVATASLGFSSKFTLEDKFAAIQKAGFKFVELGFSGYVEWVRQKLPNLPASTAPEEYAEGGEPDPSDQELWQALYSKTDDVKALAASFDLTILVLQPLNQFEAWSPGSERQQWCRRKAEKWLPLCSKLGVKQLQVGSNDKPEAPATFEEIGRDLNWLAELGAKQNPPVKIAYESWCFGERLASWEDTWKLVQLGDHPNLGLCLDTAHWPLSPIYGYDPTTGEGFTDQQFKEMLGRLSEIPGEKIFYVELSDVLKPVVPLGKGSPFDEWRVKANSPRGDRFVWAVCGRPVPFVGRDAGRQVKTQDDMGGARVLECFKTILASGFNGPVMWECFEALTMEKDDEDIPALYANAMWESRTKLIEGIKSG</sequence>
<dbReference type="SUPFAM" id="SSF51658">
    <property type="entry name" value="Xylose isomerase-like"/>
    <property type="match status" value="1"/>
</dbReference>
<dbReference type="InterPro" id="IPR013022">
    <property type="entry name" value="Xyl_isomerase-like_TIM-brl"/>
</dbReference>
<dbReference type="Pfam" id="PF01261">
    <property type="entry name" value="AP_endonuc_2"/>
    <property type="match status" value="1"/>
</dbReference>
<evidence type="ECO:0000313" key="3">
    <source>
        <dbReference type="Proteomes" id="UP001329825"/>
    </source>
</evidence>
<dbReference type="EMBL" id="CP141889">
    <property type="protein sequence ID" value="WRT69336.1"/>
    <property type="molecule type" value="Genomic_DNA"/>
</dbReference>
<accession>A0ABZ1D8P9</accession>
<gene>
    <name evidence="2" type="ORF">IL334_006320</name>
</gene>
<feature type="domain" description="Xylose isomerase-like TIM barrel" evidence="1">
    <location>
        <begin position="30"/>
        <end position="280"/>
    </location>
</feature>
<dbReference type="PANTHER" id="PTHR12110:SF21">
    <property type="entry name" value="XYLOSE ISOMERASE-LIKE TIM BARREL DOMAIN-CONTAINING PROTEIN"/>
    <property type="match status" value="1"/>
</dbReference>
<dbReference type="Gene3D" id="3.20.20.150">
    <property type="entry name" value="Divalent-metal-dependent TIM barrel enzymes"/>
    <property type="match status" value="1"/>
</dbReference>